<evidence type="ECO:0000313" key="2">
    <source>
        <dbReference type="EMBL" id="KAG5177546.1"/>
    </source>
</evidence>
<dbReference type="AlphaFoldDB" id="A0A835YML4"/>
<keyword evidence="3" id="KW-1185">Reference proteome</keyword>
<evidence type="ECO:0000256" key="1">
    <source>
        <dbReference type="SAM" id="MobiDB-lite"/>
    </source>
</evidence>
<dbReference type="EMBL" id="JAFCMP010000525">
    <property type="protein sequence ID" value="KAG5177546.1"/>
    <property type="molecule type" value="Genomic_DNA"/>
</dbReference>
<evidence type="ECO:0000313" key="3">
    <source>
        <dbReference type="Proteomes" id="UP000664859"/>
    </source>
</evidence>
<comment type="caution">
    <text evidence="2">The sequence shown here is derived from an EMBL/GenBank/DDBJ whole genome shotgun (WGS) entry which is preliminary data.</text>
</comment>
<feature type="region of interest" description="Disordered" evidence="1">
    <location>
        <begin position="270"/>
        <end position="291"/>
    </location>
</feature>
<organism evidence="2 3">
    <name type="scientific">Tribonema minus</name>
    <dbReference type="NCBI Taxonomy" id="303371"/>
    <lineage>
        <taxon>Eukaryota</taxon>
        <taxon>Sar</taxon>
        <taxon>Stramenopiles</taxon>
        <taxon>Ochrophyta</taxon>
        <taxon>PX clade</taxon>
        <taxon>Xanthophyceae</taxon>
        <taxon>Tribonematales</taxon>
        <taxon>Tribonemataceae</taxon>
        <taxon>Tribonema</taxon>
    </lineage>
</organism>
<dbReference type="Proteomes" id="UP000664859">
    <property type="component" value="Unassembled WGS sequence"/>
</dbReference>
<protein>
    <submittedName>
        <fullName evidence="2">Uncharacterized protein</fullName>
    </submittedName>
</protein>
<accession>A0A835YML4</accession>
<sequence>MAGNTCFSGKALFLTFKSAWQQQRRPGLPAERRTLRMISLRYNASSSRRLPGSSSSADVRVCVKWHFIGTNSTNGDPSSRTVDGTQDAIDSSRRDVICQQLLASRKLRDRPEGGRRFDDVLLQATFLEGSQLPTLRSSATPPPAAIVIPMVDIGGCQQVDLYDAITVTIISLDLRCHGGSDASCLADDDWRAELGLQLAELVETAVSVLGNVTGTMPMLKAGKDSELGWHVLVTVMAAVLENAGERQTRSNKLIEAMVAVIVEFWHSEEVSHGNGNSSDVKKASKHRDAAQHPAQVQIRTAAEAYGLFLESSDYQAARKAEGWGGGREVSYTVFQLHKCWCIDPVANCVCKIRTNMEFFIQLSARRWSSQQQESRTSAHAAGASTVWGRSA</sequence>
<reference evidence="2" key="1">
    <citation type="submission" date="2021-02" db="EMBL/GenBank/DDBJ databases">
        <title>First Annotated Genome of the Yellow-green Alga Tribonema minus.</title>
        <authorList>
            <person name="Mahan K.M."/>
        </authorList>
    </citation>
    <scope>NUCLEOTIDE SEQUENCE</scope>
    <source>
        <strain evidence="2">UTEX B ZZ1240</strain>
    </source>
</reference>
<name>A0A835YML4_9STRA</name>
<proteinExistence type="predicted"/>
<feature type="region of interest" description="Disordered" evidence="1">
    <location>
        <begin position="372"/>
        <end position="391"/>
    </location>
</feature>
<feature type="compositionally biased region" description="Basic and acidic residues" evidence="1">
    <location>
        <begin position="279"/>
        <end position="290"/>
    </location>
</feature>
<gene>
    <name evidence="2" type="ORF">JKP88DRAFT_261498</name>
</gene>